<evidence type="ECO:0000256" key="6">
    <source>
        <dbReference type="ARBA" id="ARBA00022825"/>
    </source>
</evidence>
<sequence>MSILTKRKEVIENYHGTEIKDPYRWLEHPEDPEVQQWVDEQNSHTQNFIATFSEREHVKAKLMETWNFPKYSVPQKEGDYFYFHKNDGLQNQSVFYRTTDLNADDLEVILDPNTMNDEGTAAITNLAFTKDGKRLAYGISLNGSDWQDIKVRNLETGEDEGDLIQFCKFSSIAWNKEGTGFYYNRFPDPSTVPADEQSFYNKVYWHELGKPQDDDILIYEDPDNKEFSFNPIFSDDYRYLLLNIWKGTENKSRIYYKDLEAGGEFVHLFGKGDGEYSFIGNEDRTFYFVTNVDAPKEKIIAVDLDNPSKEHWVDIIPEREDVLSFGKIVNNQFVVSYLHNAHDELKIYDMNGKHVTDLPLQGYISLTGLTGKKEDETMFIGYTSYLAPNSIARYSFEKSELTEVFQQNSKFDTEGFETTQIFYPSKDGTKIPMFLTHKKGLVLNGENPVVLYGYGGFNVSLTPSFSPALRMWMEEGGVYAVANLRGGGEFGEEWYKAGTLERKQNVFDDFIAAAEWLIANNYTNSGKLAIMGGSNGGLLVATCITQRPDLYGAAICQVPVTDMLRYHKFTVGRYWVTDYGNAEANAEDFEFMIKYSPLHNVKEGVEYPPTLITTADTDDRVVPAHAMKFAATMQEAHKGDNPILLRVEKNAGHGLGKPTVKIIDELTDVYSFLFKTLGLN</sequence>
<dbReference type="InterPro" id="IPR002470">
    <property type="entry name" value="Peptidase_S9A"/>
</dbReference>
<evidence type="ECO:0000256" key="3">
    <source>
        <dbReference type="ARBA" id="ARBA00011897"/>
    </source>
</evidence>
<dbReference type="PANTHER" id="PTHR42881:SF2">
    <property type="entry name" value="PROLYL ENDOPEPTIDASE"/>
    <property type="match status" value="1"/>
</dbReference>
<dbReference type="EMBL" id="BJYL01000032">
    <property type="protein sequence ID" value="GEN84052.1"/>
    <property type="molecule type" value="Genomic_DNA"/>
</dbReference>
<evidence type="ECO:0000259" key="7">
    <source>
        <dbReference type="Pfam" id="PF00326"/>
    </source>
</evidence>
<protein>
    <recommendedName>
        <fullName evidence="3">prolyl oligopeptidase</fullName>
        <ecNumber evidence="3">3.4.21.26</ecNumber>
    </recommendedName>
</protein>
<dbReference type="Pfam" id="PF02897">
    <property type="entry name" value="Peptidase_S9_N"/>
    <property type="match status" value="1"/>
</dbReference>
<dbReference type="EC" id="3.4.21.26" evidence="3"/>
<dbReference type="PRINTS" id="PR00862">
    <property type="entry name" value="PROLIGOPTASE"/>
</dbReference>
<evidence type="ECO:0000313" key="9">
    <source>
        <dbReference type="EMBL" id="GEN84052.1"/>
    </source>
</evidence>
<dbReference type="OrthoDB" id="9801421at2"/>
<evidence type="ECO:0000256" key="4">
    <source>
        <dbReference type="ARBA" id="ARBA00022670"/>
    </source>
</evidence>
<dbReference type="PROSITE" id="PS00708">
    <property type="entry name" value="PRO_ENDOPEP_SER"/>
    <property type="match status" value="1"/>
</dbReference>
<dbReference type="InterPro" id="IPR023302">
    <property type="entry name" value="Pept_S9A_N"/>
</dbReference>
<dbReference type="RefSeq" id="WP_147058566.1">
    <property type="nucleotide sequence ID" value="NZ_BJYL01000032.1"/>
</dbReference>
<feature type="domain" description="Peptidase S9 prolyl oligopeptidase catalytic" evidence="7">
    <location>
        <begin position="464"/>
        <end position="678"/>
    </location>
</feature>
<accession>A0A511Z9C1</accession>
<dbReference type="FunFam" id="3.40.50.1820:FF:000005">
    <property type="entry name" value="Prolyl endopeptidase"/>
    <property type="match status" value="1"/>
</dbReference>
<feature type="domain" description="Peptidase S9A N-terminal" evidence="8">
    <location>
        <begin position="5"/>
        <end position="402"/>
    </location>
</feature>
<comment type="caution">
    <text evidence="9">The sequence shown here is derived from an EMBL/GenBank/DDBJ whole genome shotgun (WGS) entry which is preliminary data.</text>
</comment>
<dbReference type="Gene3D" id="2.130.10.120">
    <property type="entry name" value="Prolyl oligopeptidase, N-terminal domain"/>
    <property type="match status" value="1"/>
</dbReference>
<evidence type="ECO:0000256" key="5">
    <source>
        <dbReference type="ARBA" id="ARBA00022801"/>
    </source>
</evidence>
<dbReference type="SUPFAM" id="SSF53474">
    <property type="entry name" value="alpha/beta-Hydrolases"/>
    <property type="match status" value="1"/>
</dbReference>
<evidence type="ECO:0000259" key="8">
    <source>
        <dbReference type="Pfam" id="PF02897"/>
    </source>
</evidence>
<dbReference type="GO" id="GO:0006508">
    <property type="term" value="P:proteolysis"/>
    <property type="evidence" value="ECO:0007669"/>
    <property type="project" value="UniProtKB-KW"/>
</dbReference>
<dbReference type="InterPro" id="IPR001375">
    <property type="entry name" value="Peptidase_S9_cat"/>
</dbReference>
<gene>
    <name evidence="9" type="ORF">SLU01_23640</name>
</gene>
<dbReference type="GO" id="GO:0005829">
    <property type="term" value="C:cytosol"/>
    <property type="evidence" value="ECO:0007669"/>
    <property type="project" value="TreeGrafter"/>
</dbReference>
<proteinExistence type="inferred from homology"/>
<dbReference type="InterPro" id="IPR051167">
    <property type="entry name" value="Prolyl_oligopep/macrocyclase"/>
</dbReference>
<keyword evidence="4" id="KW-0645">Protease</keyword>
<dbReference type="AlphaFoldDB" id="A0A511Z9C1"/>
<evidence type="ECO:0000313" key="10">
    <source>
        <dbReference type="Proteomes" id="UP000321901"/>
    </source>
</evidence>
<dbReference type="GO" id="GO:0004252">
    <property type="term" value="F:serine-type endopeptidase activity"/>
    <property type="evidence" value="ECO:0007669"/>
    <property type="project" value="UniProtKB-EC"/>
</dbReference>
<evidence type="ECO:0000256" key="1">
    <source>
        <dbReference type="ARBA" id="ARBA00001070"/>
    </source>
</evidence>
<comment type="similarity">
    <text evidence="2">Belongs to the peptidase S9A family.</text>
</comment>
<keyword evidence="10" id="KW-1185">Reference proteome</keyword>
<comment type="catalytic activity">
    <reaction evidence="1">
        <text>Hydrolysis of Pro-|-Xaa &gt;&gt; Ala-|-Xaa in oligopeptides.</text>
        <dbReference type="EC" id="3.4.21.26"/>
    </reaction>
</comment>
<organism evidence="9 10">
    <name type="scientific">Sporosarcina luteola</name>
    <dbReference type="NCBI Taxonomy" id="582850"/>
    <lineage>
        <taxon>Bacteria</taxon>
        <taxon>Bacillati</taxon>
        <taxon>Bacillota</taxon>
        <taxon>Bacilli</taxon>
        <taxon>Bacillales</taxon>
        <taxon>Caryophanaceae</taxon>
        <taxon>Sporosarcina</taxon>
    </lineage>
</organism>
<keyword evidence="5" id="KW-0378">Hydrolase</keyword>
<dbReference type="FunFam" id="2.130.10.120:FF:000001">
    <property type="entry name" value="Prolyl endopeptidase"/>
    <property type="match status" value="1"/>
</dbReference>
<keyword evidence="6" id="KW-0720">Serine protease</keyword>
<dbReference type="InterPro" id="IPR002471">
    <property type="entry name" value="Pept_S9_AS"/>
</dbReference>
<dbReference type="Pfam" id="PF00326">
    <property type="entry name" value="Peptidase_S9"/>
    <property type="match status" value="1"/>
</dbReference>
<dbReference type="SUPFAM" id="SSF50993">
    <property type="entry name" value="Peptidase/esterase 'gauge' domain"/>
    <property type="match status" value="1"/>
</dbReference>
<name>A0A511Z9C1_9BACL</name>
<dbReference type="GO" id="GO:0070012">
    <property type="term" value="F:oligopeptidase activity"/>
    <property type="evidence" value="ECO:0007669"/>
    <property type="project" value="TreeGrafter"/>
</dbReference>
<dbReference type="Gene3D" id="3.40.50.1820">
    <property type="entry name" value="alpha/beta hydrolase"/>
    <property type="match status" value="1"/>
</dbReference>
<evidence type="ECO:0000256" key="2">
    <source>
        <dbReference type="ARBA" id="ARBA00005228"/>
    </source>
</evidence>
<reference evidence="9 10" key="1">
    <citation type="submission" date="2019-07" db="EMBL/GenBank/DDBJ databases">
        <title>Whole genome shotgun sequence of Sporosarcina luteola NBRC 105378.</title>
        <authorList>
            <person name="Hosoyama A."/>
            <person name="Uohara A."/>
            <person name="Ohji S."/>
            <person name="Ichikawa N."/>
        </authorList>
    </citation>
    <scope>NUCLEOTIDE SEQUENCE [LARGE SCALE GENOMIC DNA]</scope>
    <source>
        <strain evidence="9 10">NBRC 105378</strain>
    </source>
</reference>
<dbReference type="Proteomes" id="UP000321901">
    <property type="component" value="Unassembled WGS sequence"/>
</dbReference>
<dbReference type="InterPro" id="IPR029058">
    <property type="entry name" value="AB_hydrolase_fold"/>
</dbReference>
<dbReference type="PANTHER" id="PTHR42881">
    <property type="entry name" value="PROLYL ENDOPEPTIDASE"/>
    <property type="match status" value="1"/>
</dbReference>